<name>A0A430A0I2_9ENTE</name>
<dbReference type="PANTHER" id="PTHR11049">
    <property type="entry name" value="ACYL COENZYME A THIOESTER HYDROLASE"/>
    <property type="match status" value="1"/>
</dbReference>
<dbReference type="Pfam" id="PF03061">
    <property type="entry name" value="4HBT"/>
    <property type="match status" value="1"/>
</dbReference>
<dbReference type="Proteomes" id="UP000287857">
    <property type="component" value="Unassembled WGS sequence"/>
</dbReference>
<evidence type="ECO:0000256" key="3">
    <source>
        <dbReference type="PROSITE-ProRule" id="PRU01106"/>
    </source>
</evidence>
<accession>A0A430A0I2</accession>
<evidence type="ECO:0000313" key="5">
    <source>
        <dbReference type="EMBL" id="RST99832.1"/>
    </source>
</evidence>
<dbReference type="EMBL" id="NGJS01000003">
    <property type="protein sequence ID" value="RST99832.1"/>
    <property type="molecule type" value="Genomic_DNA"/>
</dbReference>
<evidence type="ECO:0000256" key="2">
    <source>
        <dbReference type="ARBA" id="ARBA00022801"/>
    </source>
</evidence>
<comment type="similarity">
    <text evidence="1">Belongs to the acyl coenzyme A hydrolase family.</text>
</comment>
<dbReference type="CDD" id="cd03442">
    <property type="entry name" value="BFIT_BACH"/>
    <property type="match status" value="1"/>
</dbReference>
<evidence type="ECO:0000259" key="4">
    <source>
        <dbReference type="PROSITE" id="PS51770"/>
    </source>
</evidence>
<dbReference type="GO" id="GO:0005829">
    <property type="term" value="C:cytosol"/>
    <property type="evidence" value="ECO:0007669"/>
    <property type="project" value="TreeGrafter"/>
</dbReference>
<reference evidence="5 6" key="1">
    <citation type="submission" date="2017-05" db="EMBL/GenBank/DDBJ databases">
        <title>Vagococcus spp. assemblies.</title>
        <authorList>
            <person name="Gulvik C.A."/>
        </authorList>
    </citation>
    <scope>NUCLEOTIDE SEQUENCE [LARGE SCALE GENOMIC DNA]</scope>
    <source>
        <strain evidence="5 6">SS1995</strain>
    </source>
</reference>
<gene>
    <name evidence="5" type="ORF">CBF37_03670</name>
</gene>
<sequence length="177" mass="20005">MTSHTFNQKKCRESRVIQTHRIFPADLNSFGALYGGKLMYFIDDSASVSASRHARQHVMTASTDSLDFLHPLLENHSVCIESYVTGTGTKSMEVFVKVIGEDLTNGKRYLAATCFMTFVVVKPTNSFTTVPEVIPETTEEVEITRGYKERRAQRLALLQENKQFANHISLTIPWVID</sequence>
<dbReference type="InterPro" id="IPR033120">
    <property type="entry name" value="HOTDOG_ACOT"/>
</dbReference>
<organism evidence="5 6">
    <name type="scientific">Vagococcus vulneris</name>
    <dbReference type="NCBI Taxonomy" id="1977869"/>
    <lineage>
        <taxon>Bacteria</taxon>
        <taxon>Bacillati</taxon>
        <taxon>Bacillota</taxon>
        <taxon>Bacilli</taxon>
        <taxon>Lactobacillales</taxon>
        <taxon>Enterococcaceae</taxon>
        <taxon>Vagococcus</taxon>
    </lineage>
</organism>
<keyword evidence="2 3" id="KW-0378">Hydrolase</keyword>
<comment type="caution">
    <text evidence="5">The sequence shown here is derived from an EMBL/GenBank/DDBJ whole genome shotgun (WGS) entry which is preliminary data.</text>
</comment>
<dbReference type="GO" id="GO:0009062">
    <property type="term" value="P:fatty acid catabolic process"/>
    <property type="evidence" value="ECO:0007669"/>
    <property type="project" value="TreeGrafter"/>
</dbReference>
<dbReference type="GO" id="GO:0006637">
    <property type="term" value="P:acyl-CoA metabolic process"/>
    <property type="evidence" value="ECO:0007669"/>
    <property type="project" value="TreeGrafter"/>
</dbReference>
<dbReference type="SUPFAM" id="SSF54637">
    <property type="entry name" value="Thioesterase/thiol ester dehydrase-isomerase"/>
    <property type="match status" value="1"/>
</dbReference>
<dbReference type="GO" id="GO:0052816">
    <property type="term" value="F:long-chain fatty acyl-CoA hydrolase activity"/>
    <property type="evidence" value="ECO:0007669"/>
    <property type="project" value="TreeGrafter"/>
</dbReference>
<dbReference type="OrthoDB" id="9791628at2"/>
<protein>
    <submittedName>
        <fullName evidence="5">Acyl-CoA thioesterase</fullName>
    </submittedName>
</protein>
<dbReference type="RefSeq" id="WP_125983364.1">
    <property type="nucleotide sequence ID" value="NZ_NGJS01000003.1"/>
</dbReference>
<dbReference type="AlphaFoldDB" id="A0A430A0I2"/>
<dbReference type="InterPro" id="IPR029069">
    <property type="entry name" value="HotDog_dom_sf"/>
</dbReference>
<evidence type="ECO:0000313" key="6">
    <source>
        <dbReference type="Proteomes" id="UP000287857"/>
    </source>
</evidence>
<evidence type="ECO:0000256" key="1">
    <source>
        <dbReference type="ARBA" id="ARBA00010458"/>
    </source>
</evidence>
<feature type="domain" description="HotDog ACOT-type" evidence="4">
    <location>
        <begin position="12"/>
        <end position="124"/>
    </location>
</feature>
<dbReference type="InterPro" id="IPR040170">
    <property type="entry name" value="Cytosol_ACT"/>
</dbReference>
<dbReference type="Gene3D" id="3.10.129.10">
    <property type="entry name" value="Hotdog Thioesterase"/>
    <property type="match status" value="1"/>
</dbReference>
<dbReference type="PANTHER" id="PTHR11049:SF24">
    <property type="entry name" value="CYTOSOLIC ACYL COENZYME A THIOESTER HYDROLASE"/>
    <property type="match status" value="1"/>
</dbReference>
<dbReference type="InterPro" id="IPR006683">
    <property type="entry name" value="Thioestr_dom"/>
</dbReference>
<proteinExistence type="inferred from homology"/>
<dbReference type="PROSITE" id="PS51770">
    <property type="entry name" value="HOTDOG_ACOT"/>
    <property type="match status" value="1"/>
</dbReference>
<keyword evidence="6" id="KW-1185">Reference proteome</keyword>